<sequence>MGNCLTCLKVPSVPLEQNQEAASPFEHGILEKKSEEMSGLLETTALPENRHELSNGNTFENRYQQNSSFETSGSLRNNFYQKIPSLSLNKSAAMGVDQSKVVYASESKIMALFNHYKDPNEDAILAEGIERFCNDLQIAPDDFRILVLAWKLDAEQMCKFTRQEFFQGLKVMNTDSIKGIQNKLPELVHDIERNAEYFKSLYRFTFRFGLDVANGQRILPSDMAVLLWRLVFTICEPPILKKWLDYLEKHPNVRGIPKDTWYMFLNFSETVGSDLSGYDDTEAWPSLFDDFVEYENDQTNQNISKIEVKKHEDDDDRMDCGE</sequence>
<dbReference type="PROSITE" id="PS51229">
    <property type="entry name" value="DCUN1"/>
    <property type="match status" value="1"/>
</dbReference>
<dbReference type="Gene3D" id="1.10.238.10">
    <property type="entry name" value="EF-hand"/>
    <property type="match status" value="1"/>
</dbReference>
<dbReference type="FunFam" id="1.10.238.200:FF:000003">
    <property type="entry name" value="DCN1-like protein 3"/>
    <property type="match status" value="1"/>
</dbReference>
<dbReference type="Pfam" id="PF03556">
    <property type="entry name" value="Cullin_binding"/>
    <property type="match status" value="1"/>
</dbReference>
<keyword evidence="4" id="KW-1003">Cell membrane</keyword>
<dbReference type="GO" id="GO:0000151">
    <property type="term" value="C:ubiquitin ligase complex"/>
    <property type="evidence" value="ECO:0007669"/>
    <property type="project" value="TreeGrafter"/>
</dbReference>
<evidence type="ECO:0000256" key="9">
    <source>
        <dbReference type="ARBA" id="ARBA00023288"/>
    </source>
</evidence>
<dbReference type="GO" id="GO:0048471">
    <property type="term" value="C:perinuclear region of cytoplasm"/>
    <property type="evidence" value="ECO:0007669"/>
    <property type="project" value="UniProtKB-SubCell"/>
</dbReference>
<evidence type="ECO:0000256" key="8">
    <source>
        <dbReference type="ARBA" id="ARBA00023242"/>
    </source>
</evidence>
<dbReference type="PANTHER" id="PTHR12281:SF31">
    <property type="entry name" value="DCN1-LIKE PROTEIN 3"/>
    <property type="match status" value="1"/>
</dbReference>
<evidence type="ECO:0000256" key="10">
    <source>
        <dbReference type="RuleBase" id="RU410713"/>
    </source>
</evidence>
<evidence type="ECO:0000259" key="11">
    <source>
        <dbReference type="PROSITE" id="PS51229"/>
    </source>
</evidence>
<feature type="domain" description="DCUN1" evidence="11">
    <location>
        <begin position="104"/>
        <end position="296"/>
    </location>
</feature>
<evidence type="ECO:0000256" key="4">
    <source>
        <dbReference type="ARBA" id="ARBA00022475"/>
    </source>
</evidence>
<dbReference type="GO" id="GO:0032182">
    <property type="term" value="F:ubiquitin-like protein binding"/>
    <property type="evidence" value="ECO:0007669"/>
    <property type="project" value="TreeGrafter"/>
</dbReference>
<dbReference type="Gene3D" id="1.10.238.200">
    <property type="entry name" value="Cullin, PONY binding domain"/>
    <property type="match status" value="1"/>
</dbReference>
<evidence type="ECO:0000256" key="7">
    <source>
        <dbReference type="ARBA" id="ARBA00023136"/>
    </source>
</evidence>
<dbReference type="GO" id="GO:0097602">
    <property type="term" value="F:cullin family protein binding"/>
    <property type="evidence" value="ECO:0007669"/>
    <property type="project" value="TreeGrafter"/>
</dbReference>
<keyword evidence="9" id="KW-0449">Lipoprotein</keyword>
<organism evidence="12">
    <name type="scientific">Xenopsylla cheopis</name>
    <name type="common">Oriental rat flea</name>
    <name type="synonym">Pulex cheopis</name>
    <dbReference type="NCBI Taxonomy" id="163159"/>
    <lineage>
        <taxon>Eukaryota</taxon>
        <taxon>Metazoa</taxon>
        <taxon>Ecdysozoa</taxon>
        <taxon>Arthropoda</taxon>
        <taxon>Hexapoda</taxon>
        <taxon>Insecta</taxon>
        <taxon>Pterygota</taxon>
        <taxon>Neoptera</taxon>
        <taxon>Endopterygota</taxon>
        <taxon>Siphonaptera</taxon>
        <taxon>Pulicidae</taxon>
        <taxon>Xenopsyllinae</taxon>
        <taxon>Xenopsylla</taxon>
    </lineage>
</organism>
<name>A0A6M2DZ71_XENCH</name>
<dbReference type="GO" id="GO:0045116">
    <property type="term" value="P:protein neddylation"/>
    <property type="evidence" value="ECO:0007669"/>
    <property type="project" value="TreeGrafter"/>
</dbReference>
<dbReference type="InterPro" id="IPR005176">
    <property type="entry name" value="PONY_dom"/>
</dbReference>
<dbReference type="FunFam" id="1.10.238.10:FF:000126">
    <property type="entry name" value="DCN1-like protein"/>
    <property type="match status" value="1"/>
</dbReference>
<dbReference type="GO" id="GO:0031624">
    <property type="term" value="F:ubiquitin conjugating enzyme binding"/>
    <property type="evidence" value="ECO:0007669"/>
    <property type="project" value="TreeGrafter"/>
</dbReference>
<evidence type="ECO:0000256" key="2">
    <source>
        <dbReference type="ARBA" id="ARBA00004236"/>
    </source>
</evidence>
<dbReference type="EMBL" id="GIIL01006151">
    <property type="protein sequence ID" value="NOV49877.1"/>
    <property type="molecule type" value="Transcribed_RNA"/>
</dbReference>
<reference evidence="12" key="1">
    <citation type="submission" date="2020-03" db="EMBL/GenBank/DDBJ databases">
        <title>Transcriptomic Profiling of the Digestive Tract of the Rat Flea, Xenopsylla cheopis, Following Blood Feeding and Infection with Yersinia pestis.</title>
        <authorList>
            <person name="Bland D.M."/>
            <person name="Martens C.A."/>
            <person name="Virtaneva K."/>
            <person name="Kanakabandi K."/>
            <person name="Long D."/>
            <person name="Rosenke R."/>
            <person name="Saturday G.A."/>
            <person name="Hoyt F.H."/>
            <person name="Bruno D.P."/>
            <person name="Ribeiro J.M.C."/>
            <person name="Hinnebusch J."/>
        </authorList>
    </citation>
    <scope>NUCLEOTIDE SEQUENCE</scope>
</reference>
<keyword evidence="7" id="KW-0472">Membrane</keyword>
<evidence type="ECO:0000313" key="12">
    <source>
        <dbReference type="EMBL" id="NOV49877.1"/>
    </source>
</evidence>
<dbReference type="GO" id="GO:2000436">
    <property type="term" value="P:positive regulation of protein neddylation"/>
    <property type="evidence" value="ECO:0007669"/>
    <property type="project" value="UniProtKB-ARBA"/>
</dbReference>
<accession>A0A6M2DZ71</accession>
<dbReference type="PANTHER" id="PTHR12281">
    <property type="entry name" value="RP42 RELATED"/>
    <property type="match status" value="1"/>
</dbReference>
<dbReference type="GO" id="GO:0005886">
    <property type="term" value="C:plasma membrane"/>
    <property type="evidence" value="ECO:0007669"/>
    <property type="project" value="UniProtKB-SubCell"/>
</dbReference>
<keyword evidence="6" id="KW-0519">Myristate</keyword>
<dbReference type="InterPro" id="IPR014764">
    <property type="entry name" value="DCN-prot"/>
</dbReference>
<dbReference type="InterPro" id="IPR042460">
    <property type="entry name" value="DCN1-like_PONY"/>
</dbReference>
<evidence type="ECO:0000256" key="3">
    <source>
        <dbReference type="ARBA" id="ARBA00004556"/>
    </source>
</evidence>
<comment type="subcellular location">
    <subcellularLocation>
        <location evidence="2">Cell membrane</location>
    </subcellularLocation>
    <subcellularLocation>
        <location evidence="3">Cytoplasm</location>
        <location evidence="3">Perinuclear region</location>
    </subcellularLocation>
    <subcellularLocation>
        <location evidence="1">Nucleus</location>
    </subcellularLocation>
</comment>
<evidence type="ECO:0000256" key="5">
    <source>
        <dbReference type="ARBA" id="ARBA00022490"/>
    </source>
</evidence>
<comment type="function">
    <text evidence="10">Neddylation of cullins play an essential role in the regulation of SCF-type complexes activity.</text>
</comment>
<proteinExistence type="predicted"/>
<dbReference type="GO" id="GO:0005634">
    <property type="term" value="C:nucleus"/>
    <property type="evidence" value="ECO:0007669"/>
    <property type="project" value="UniProtKB-SubCell"/>
</dbReference>
<keyword evidence="5" id="KW-0963">Cytoplasm</keyword>
<evidence type="ECO:0000256" key="6">
    <source>
        <dbReference type="ARBA" id="ARBA00022707"/>
    </source>
</evidence>
<protein>
    <recommendedName>
        <fullName evidence="10">Defective in cullin neddylation protein</fullName>
    </recommendedName>
</protein>
<evidence type="ECO:0000256" key="1">
    <source>
        <dbReference type="ARBA" id="ARBA00004123"/>
    </source>
</evidence>
<dbReference type="AlphaFoldDB" id="A0A6M2DZ71"/>
<keyword evidence="8" id="KW-0539">Nucleus</keyword>